<keyword evidence="5 7" id="KW-1133">Transmembrane helix</keyword>
<gene>
    <name evidence="11" type="ORF">KP79_PYT19836</name>
</gene>
<evidence type="ECO:0000259" key="10">
    <source>
        <dbReference type="Pfam" id="PF07670"/>
    </source>
</evidence>
<dbReference type="NCBIfam" id="TIGR00804">
    <property type="entry name" value="nupC"/>
    <property type="match status" value="1"/>
</dbReference>
<dbReference type="AlphaFoldDB" id="A0A210PSK9"/>
<feature type="transmembrane region" description="Helical" evidence="7">
    <location>
        <begin position="580"/>
        <end position="605"/>
    </location>
</feature>
<feature type="domain" description="Concentrative nucleoside transporter C-terminal" evidence="9">
    <location>
        <begin position="378"/>
        <end position="636"/>
    </location>
</feature>
<comment type="caution">
    <text evidence="11">The sequence shown here is derived from an EMBL/GenBank/DDBJ whole genome shotgun (WGS) entry which is preliminary data.</text>
</comment>
<dbReference type="GO" id="GO:0005886">
    <property type="term" value="C:plasma membrane"/>
    <property type="evidence" value="ECO:0007669"/>
    <property type="project" value="UniProtKB-SubCell"/>
</dbReference>
<dbReference type="EMBL" id="NEDP02005525">
    <property type="protein sequence ID" value="OWF39436.1"/>
    <property type="molecule type" value="Genomic_DNA"/>
</dbReference>
<keyword evidence="6 7" id="KW-0472">Membrane</keyword>
<name>A0A210PSK9_MIZYE</name>
<feature type="transmembrane region" description="Helical" evidence="7">
    <location>
        <begin position="117"/>
        <end position="141"/>
    </location>
</feature>
<feature type="domain" description="Nucleoside transporter/FeoB GTPase Gate" evidence="10">
    <location>
        <begin position="275"/>
        <end position="371"/>
    </location>
</feature>
<dbReference type="InterPro" id="IPR011642">
    <property type="entry name" value="Gate_dom"/>
</dbReference>
<feature type="transmembrane region" description="Helical" evidence="7">
    <location>
        <begin position="475"/>
        <end position="497"/>
    </location>
</feature>
<dbReference type="Pfam" id="PF07662">
    <property type="entry name" value="Nucleos_tra2_C"/>
    <property type="match status" value="1"/>
</dbReference>
<protein>
    <recommendedName>
        <fullName evidence="7">Sodium/nucleoside cotransporter</fullName>
    </recommendedName>
</protein>
<dbReference type="InterPro" id="IPR002668">
    <property type="entry name" value="CNT_N_dom"/>
</dbReference>
<accession>A0A210PSK9</accession>
<reference evidence="11 12" key="1">
    <citation type="journal article" date="2017" name="Nat. Ecol. Evol.">
        <title>Scallop genome provides insights into evolution of bilaterian karyotype and development.</title>
        <authorList>
            <person name="Wang S."/>
            <person name="Zhang J."/>
            <person name="Jiao W."/>
            <person name="Li J."/>
            <person name="Xun X."/>
            <person name="Sun Y."/>
            <person name="Guo X."/>
            <person name="Huan P."/>
            <person name="Dong B."/>
            <person name="Zhang L."/>
            <person name="Hu X."/>
            <person name="Sun X."/>
            <person name="Wang J."/>
            <person name="Zhao C."/>
            <person name="Wang Y."/>
            <person name="Wang D."/>
            <person name="Huang X."/>
            <person name="Wang R."/>
            <person name="Lv J."/>
            <person name="Li Y."/>
            <person name="Zhang Z."/>
            <person name="Liu B."/>
            <person name="Lu W."/>
            <person name="Hui Y."/>
            <person name="Liang J."/>
            <person name="Zhou Z."/>
            <person name="Hou R."/>
            <person name="Li X."/>
            <person name="Liu Y."/>
            <person name="Li H."/>
            <person name="Ning X."/>
            <person name="Lin Y."/>
            <person name="Zhao L."/>
            <person name="Xing Q."/>
            <person name="Dou J."/>
            <person name="Li Y."/>
            <person name="Mao J."/>
            <person name="Guo H."/>
            <person name="Dou H."/>
            <person name="Li T."/>
            <person name="Mu C."/>
            <person name="Jiang W."/>
            <person name="Fu Q."/>
            <person name="Fu X."/>
            <person name="Miao Y."/>
            <person name="Liu J."/>
            <person name="Yu Q."/>
            <person name="Li R."/>
            <person name="Liao H."/>
            <person name="Li X."/>
            <person name="Kong Y."/>
            <person name="Jiang Z."/>
            <person name="Chourrout D."/>
            <person name="Li R."/>
            <person name="Bao Z."/>
        </authorList>
    </citation>
    <scope>NUCLEOTIDE SEQUENCE [LARGE SCALE GENOMIC DNA]</scope>
    <source>
        <strain evidence="11 12">PY_sf001</strain>
    </source>
</reference>
<dbReference type="InterPro" id="IPR008276">
    <property type="entry name" value="C_nuclsd_transpt"/>
</dbReference>
<dbReference type="InterPro" id="IPR011657">
    <property type="entry name" value="CNT_C_dom"/>
</dbReference>
<organism evidence="11 12">
    <name type="scientific">Mizuhopecten yessoensis</name>
    <name type="common">Japanese scallop</name>
    <name type="synonym">Patinopecten yessoensis</name>
    <dbReference type="NCBI Taxonomy" id="6573"/>
    <lineage>
        <taxon>Eukaryota</taxon>
        <taxon>Metazoa</taxon>
        <taxon>Spiralia</taxon>
        <taxon>Lophotrochozoa</taxon>
        <taxon>Mollusca</taxon>
        <taxon>Bivalvia</taxon>
        <taxon>Autobranchia</taxon>
        <taxon>Pteriomorphia</taxon>
        <taxon>Pectinida</taxon>
        <taxon>Pectinoidea</taxon>
        <taxon>Pectinidae</taxon>
        <taxon>Mizuhopecten</taxon>
    </lineage>
</organism>
<dbReference type="Pfam" id="PF01773">
    <property type="entry name" value="Nucleos_tra2_N"/>
    <property type="match status" value="1"/>
</dbReference>
<keyword evidence="7" id="KW-0813">Transport</keyword>
<dbReference type="Proteomes" id="UP000242188">
    <property type="component" value="Unassembled WGS sequence"/>
</dbReference>
<dbReference type="Pfam" id="PF07670">
    <property type="entry name" value="Gate"/>
    <property type="match status" value="1"/>
</dbReference>
<keyword evidence="4 7" id="KW-0812">Transmembrane</keyword>
<keyword evidence="3" id="KW-1003">Cell membrane</keyword>
<evidence type="ECO:0000256" key="7">
    <source>
        <dbReference type="RuleBase" id="RU362018"/>
    </source>
</evidence>
<evidence type="ECO:0000256" key="4">
    <source>
        <dbReference type="ARBA" id="ARBA00022692"/>
    </source>
</evidence>
<evidence type="ECO:0000256" key="1">
    <source>
        <dbReference type="ARBA" id="ARBA00004651"/>
    </source>
</evidence>
<sequence>MSTAGVELKTVKPLGHKNGDADSALGSSVGVDNVALKLEDEATTNDKTQKTTNGVPAPAVEFEQTTGFVYHLQTSVRTTYNTYNNGIWTCVNVILLVLYFIYFGFAMAHEKFGDEGSIRLLVCTILFVIGLCLHFLFKHYGNTMRMPKINMDPDRKEKILKIGYIAIVAAIVIFIIVYIIAVVAINSPDNLISLTGLVFFVFAFFICSRNPAQIKWRPVFWGLVIQFFFALLILRWPFGYQAFLWLGDRVSEFLAYSDKGAIFVFGDKYTDHFFAFKVLTVIVFFSTAVSVLYYIGVMQFIIRYLARFMSSVMGTSPTESLNAAGNIFIGQSEAPLLIQPFLKDMTNSELHAVLTGGFATIAGSVMAAYIAIDVPANHLLSASVMSAPAALAMSKLICPETEGSKSDPEKVYNMEASPERNVIEAASNGASQSIKLIANIAANLIAFIAVLEFINATLDWFGSRVGLEEPDYERLTFQFVCSYVFWPIAAMMGVDVADCRKVAEMIGTKIFINELVAYTELSVYINNKHNLTWYEKRMRNMTSWVANGSDVSEWYFSGENIVYKEMNITLQKGVMSDKSIVISTYALCGFSNVSSLGIMLGALGALVPSRKSDVSSLVISAMITGNVACFMTASIADVPSIGHVGSLFTVCTISFGHNSNFENTSGVTATHQSKRRRVCVIDSDSE</sequence>
<feature type="transmembrane region" description="Helical" evidence="7">
    <location>
        <begin position="86"/>
        <end position="105"/>
    </location>
</feature>
<comment type="subcellular location">
    <subcellularLocation>
        <location evidence="1">Cell membrane</location>
        <topology evidence="1">Multi-pass membrane protein</topology>
    </subcellularLocation>
</comment>
<evidence type="ECO:0000256" key="5">
    <source>
        <dbReference type="ARBA" id="ARBA00022989"/>
    </source>
</evidence>
<feature type="transmembrane region" description="Helical" evidence="7">
    <location>
        <begin position="273"/>
        <end position="295"/>
    </location>
</feature>
<dbReference type="PANTHER" id="PTHR10590:SF4">
    <property type="entry name" value="SOLUTE CARRIER FAMILY 28 MEMBER 3"/>
    <property type="match status" value="1"/>
</dbReference>
<evidence type="ECO:0000313" key="12">
    <source>
        <dbReference type="Proteomes" id="UP000242188"/>
    </source>
</evidence>
<feature type="transmembrane region" description="Helical" evidence="7">
    <location>
        <begin position="162"/>
        <end position="185"/>
    </location>
</feature>
<dbReference type="GO" id="GO:0005415">
    <property type="term" value="F:nucleoside:sodium symporter activity"/>
    <property type="evidence" value="ECO:0007669"/>
    <property type="project" value="TreeGrafter"/>
</dbReference>
<comment type="similarity">
    <text evidence="2 7">Belongs to the concentrative nucleoside transporter (CNT) (TC 2.A.41) family.</text>
</comment>
<feature type="transmembrane region" description="Helical" evidence="7">
    <location>
        <begin position="617"/>
        <end position="636"/>
    </location>
</feature>
<feature type="domain" description="Concentrative nucleoside transporter N-terminal" evidence="8">
    <location>
        <begin position="196"/>
        <end position="267"/>
    </location>
</feature>
<feature type="transmembrane region" description="Helical" evidence="7">
    <location>
        <begin position="191"/>
        <end position="207"/>
    </location>
</feature>
<proteinExistence type="inferred from homology"/>
<feature type="transmembrane region" description="Helical" evidence="7">
    <location>
        <begin position="219"/>
        <end position="238"/>
    </location>
</feature>
<evidence type="ECO:0000256" key="6">
    <source>
        <dbReference type="ARBA" id="ARBA00023136"/>
    </source>
</evidence>
<feature type="transmembrane region" description="Helical" evidence="7">
    <location>
        <begin position="436"/>
        <end position="455"/>
    </location>
</feature>
<keyword evidence="12" id="KW-1185">Reference proteome</keyword>
<dbReference type="InterPro" id="IPR018270">
    <property type="entry name" value="C_nuclsd_transpt_met_bac"/>
</dbReference>
<feature type="transmembrane region" description="Helical" evidence="7">
    <location>
        <begin position="350"/>
        <end position="372"/>
    </location>
</feature>
<dbReference type="OrthoDB" id="6075923at2759"/>
<evidence type="ECO:0000259" key="8">
    <source>
        <dbReference type="Pfam" id="PF01773"/>
    </source>
</evidence>
<evidence type="ECO:0000259" key="9">
    <source>
        <dbReference type="Pfam" id="PF07662"/>
    </source>
</evidence>
<evidence type="ECO:0000256" key="3">
    <source>
        <dbReference type="ARBA" id="ARBA00022475"/>
    </source>
</evidence>
<evidence type="ECO:0000256" key="2">
    <source>
        <dbReference type="ARBA" id="ARBA00009033"/>
    </source>
</evidence>
<dbReference type="PANTHER" id="PTHR10590">
    <property type="entry name" value="SODIUM/NUCLEOSIDE COTRANSPORTER"/>
    <property type="match status" value="1"/>
</dbReference>
<evidence type="ECO:0000313" key="11">
    <source>
        <dbReference type="EMBL" id="OWF39436.1"/>
    </source>
</evidence>